<dbReference type="EMBL" id="JANQDX010000006">
    <property type="protein sequence ID" value="KAL0923649.1"/>
    <property type="molecule type" value="Genomic_DNA"/>
</dbReference>
<feature type="region of interest" description="Disordered" evidence="1">
    <location>
        <begin position="131"/>
        <end position="156"/>
    </location>
</feature>
<feature type="region of interest" description="Disordered" evidence="1">
    <location>
        <begin position="1"/>
        <end position="21"/>
    </location>
</feature>
<keyword evidence="3" id="KW-1185">Reference proteome</keyword>
<accession>A0ABD0VF04</accession>
<evidence type="ECO:0000313" key="2">
    <source>
        <dbReference type="EMBL" id="KAL0923649.1"/>
    </source>
</evidence>
<dbReference type="Proteomes" id="UP001552299">
    <property type="component" value="Unassembled WGS sequence"/>
</dbReference>
<sequence>MPCHSQKFINRPHSLHEGEGGGYKLERALAPPPANFRRLPPDFHPAVDHRRIFSRPPTTARLPPGRRLPSEFHPVVDHHRISTRPPTTARLPPGRRVPPDFHPADLDLERFPNQQSPITTAMATPPFTATATATTKQHPGGVSYSSSGESHQIKCI</sequence>
<proteinExistence type="predicted"/>
<reference evidence="2 3" key="1">
    <citation type="journal article" date="2024" name="Plant Biotechnol. J.">
        <title>Dendrobium thyrsiflorum genome and its molecular insights into genes involved in important horticultural traits.</title>
        <authorList>
            <person name="Chen B."/>
            <person name="Wang J.Y."/>
            <person name="Zheng P.J."/>
            <person name="Li K.L."/>
            <person name="Liang Y.M."/>
            <person name="Chen X.F."/>
            <person name="Zhang C."/>
            <person name="Zhao X."/>
            <person name="He X."/>
            <person name="Zhang G.Q."/>
            <person name="Liu Z.J."/>
            <person name="Xu Q."/>
        </authorList>
    </citation>
    <scope>NUCLEOTIDE SEQUENCE [LARGE SCALE GENOMIC DNA]</scope>
    <source>
        <strain evidence="2">GZMU011</strain>
    </source>
</reference>
<protein>
    <submittedName>
        <fullName evidence="2">Uncharacterized protein</fullName>
    </submittedName>
</protein>
<evidence type="ECO:0000256" key="1">
    <source>
        <dbReference type="SAM" id="MobiDB-lite"/>
    </source>
</evidence>
<name>A0ABD0VF04_DENTH</name>
<dbReference type="AlphaFoldDB" id="A0ABD0VF04"/>
<organism evidence="2 3">
    <name type="scientific">Dendrobium thyrsiflorum</name>
    <name type="common">Pinecone-like raceme dendrobium</name>
    <name type="synonym">Orchid</name>
    <dbReference type="NCBI Taxonomy" id="117978"/>
    <lineage>
        <taxon>Eukaryota</taxon>
        <taxon>Viridiplantae</taxon>
        <taxon>Streptophyta</taxon>
        <taxon>Embryophyta</taxon>
        <taxon>Tracheophyta</taxon>
        <taxon>Spermatophyta</taxon>
        <taxon>Magnoliopsida</taxon>
        <taxon>Liliopsida</taxon>
        <taxon>Asparagales</taxon>
        <taxon>Orchidaceae</taxon>
        <taxon>Epidendroideae</taxon>
        <taxon>Malaxideae</taxon>
        <taxon>Dendrobiinae</taxon>
        <taxon>Dendrobium</taxon>
    </lineage>
</organism>
<evidence type="ECO:0000313" key="3">
    <source>
        <dbReference type="Proteomes" id="UP001552299"/>
    </source>
</evidence>
<gene>
    <name evidence="2" type="ORF">M5K25_007714</name>
</gene>
<comment type="caution">
    <text evidence="2">The sequence shown here is derived from an EMBL/GenBank/DDBJ whole genome shotgun (WGS) entry which is preliminary data.</text>
</comment>